<dbReference type="NCBIfam" id="TIGR00136">
    <property type="entry name" value="mnmG_gidA"/>
    <property type="match status" value="1"/>
</dbReference>
<evidence type="ECO:0000256" key="3">
    <source>
        <dbReference type="ARBA" id="ARBA00007653"/>
    </source>
</evidence>
<proteinExistence type="inferred from homology"/>
<evidence type="ECO:0000256" key="11">
    <source>
        <dbReference type="HAMAP-Rule" id="MF_00129"/>
    </source>
</evidence>
<dbReference type="PRINTS" id="PR00411">
    <property type="entry name" value="PNDRDTASEI"/>
</dbReference>
<dbReference type="InterPro" id="IPR044920">
    <property type="entry name" value="MnmG_C_subdom_sf"/>
</dbReference>
<keyword evidence="8 11" id="KW-0520">NAD</keyword>
<dbReference type="InterPro" id="IPR047001">
    <property type="entry name" value="MnmG_C_subdom"/>
</dbReference>
<dbReference type="GO" id="GO:0002098">
    <property type="term" value="P:tRNA wobble uridine modification"/>
    <property type="evidence" value="ECO:0007669"/>
    <property type="project" value="InterPro"/>
</dbReference>
<dbReference type="InterPro" id="IPR026904">
    <property type="entry name" value="MnmG_C"/>
</dbReference>
<dbReference type="GO" id="GO:0050660">
    <property type="term" value="F:flavin adenine dinucleotide binding"/>
    <property type="evidence" value="ECO:0007669"/>
    <property type="project" value="UniProtKB-UniRule"/>
</dbReference>
<dbReference type="Gene3D" id="1.10.150.570">
    <property type="entry name" value="GidA associated domain, C-terminal subdomain"/>
    <property type="match status" value="1"/>
</dbReference>
<keyword evidence="6 11" id="KW-0819">tRNA processing</keyword>
<dbReference type="HAMAP" id="MF_00129">
    <property type="entry name" value="MnmG_GidA"/>
    <property type="match status" value="1"/>
</dbReference>
<dbReference type="PROSITE" id="PS01280">
    <property type="entry name" value="GIDA_1"/>
    <property type="match status" value="1"/>
</dbReference>
<comment type="cofactor">
    <cofactor evidence="1 11">
        <name>FAD</name>
        <dbReference type="ChEBI" id="CHEBI:57692"/>
    </cofactor>
</comment>
<evidence type="ECO:0000256" key="8">
    <source>
        <dbReference type="ARBA" id="ARBA00023027"/>
    </source>
</evidence>
<evidence type="ECO:0000256" key="9">
    <source>
        <dbReference type="ARBA" id="ARBA00025948"/>
    </source>
</evidence>
<dbReference type="Gene3D" id="1.10.10.1800">
    <property type="entry name" value="tRNA uridine 5-carboxymethylaminomethyl modification enzyme MnmG/GidA"/>
    <property type="match status" value="1"/>
</dbReference>
<dbReference type="Gene3D" id="3.50.50.60">
    <property type="entry name" value="FAD/NAD(P)-binding domain"/>
    <property type="match status" value="2"/>
</dbReference>
<dbReference type="Pfam" id="PF01134">
    <property type="entry name" value="GIDA"/>
    <property type="match status" value="1"/>
</dbReference>
<dbReference type="InterPro" id="IPR004416">
    <property type="entry name" value="MnmG"/>
</dbReference>
<evidence type="ECO:0000256" key="4">
    <source>
        <dbReference type="ARBA" id="ARBA00020461"/>
    </source>
</evidence>
<dbReference type="PRINTS" id="PR00368">
    <property type="entry name" value="FADPNR"/>
</dbReference>
<evidence type="ECO:0000259" key="12">
    <source>
        <dbReference type="SMART" id="SM01228"/>
    </source>
</evidence>
<dbReference type="SMART" id="SM01228">
    <property type="entry name" value="GIDA_assoc_3"/>
    <property type="match status" value="1"/>
</dbReference>
<feature type="binding site" evidence="11">
    <location>
        <begin position="11"/>
        <end position="16"/>
    </location>
    <ligand>
        <name>FAD</name>
        <dbReference type="ChEBI" id="CHEBI:57692"/>
    </ligand>
</feature>
<dbReference type="InterPro" id="IPR020595">
    <property type="entry name" value="MnmG-rel_CS"/>
</dbReference>
<dbReference type="SUPFAM" id="SSF51905">
    <property type="entry name" value="FAD/NAD(P)-binding domain"/>
    <property type="match status" value="1"/>
</dbReference>
<evidence type="ECO:0000313" key="13">
    <source>
        <dbReference type="EMBL" id="KEZ19775.1"/>
    </source>
</evidence>
<dbReference type="Pfam" id="PF13932">
    <property type="entry name" value="SAM_GIDA_C"/>
    <property type="match status" value="1"/>
</dbReference>
<keyword evidence="11" id="KW-0963">Cytoplasm</keyword>
<evidence type="ECO:0000256" key="7">
    <source>
        <dbReference type="ARBA" id="ARBA00022827"/>
    </source>
</evidence>
<dbReference type="InterPro" id="IPR049312">
    <property type="entry name" value="GIDA_C_N"/>
</dbReference>
<dbReference type="FunFam" id="1.10.150.570:FF:000001">
    <property type="entry name" value="tRNA uridine 5-carboxymethylaminomethyl modification enzyme MnmG"/>
    <property type="match status" value="1"/>
</dbReference>
<comment type="subunit">
    <text evidence="9 11">Homodimer. Heterotetramer of two MnmE and two MnmG subunits.</text>
</comment>
<feature type="binding site" evidence="11">
    <location>
        <begin position="273"/>
        <end position="287"/>
    </location>
    <ligand>
        <name>NAD(+)</name>
        <dbReference type="ChEBI" id="CHEBI:57540"/>
    </ligand>
</feature>
<dbReference type="PANTHER" id="PTHR11806:SF0">
    <property type="entry name" value="PROTEIN MTO1 HOMOLOG, MITOCHONDRIAL"/>
    <property type="match status" value="1"/>
</dbReference>
<evidence type="ECO:0000256" key="6">
    <source>
        <dbReference type="ARBA" id="ARBA00022694"/>
    </source>
</evidence>
<gene>
    <name evidence="11 13" type="primary">mnmG</name>
    <name evidence="11" type="synonym">gidA</name>
    <name evidence="13" type="ORF">MCAPa_3400</name>
</gene>
<organism evidence="13 14">
    <name type="scientific">Mycoplasma capricolum subsp. capricolum 14232</name>
    <dbReference type="NCBI Taxonomy" id="1188238"/>
    <lineage>
        <taxon>Bacteria</taxon>
        <taxon>Bacillati</taxon>
        <taxon>Mycoplasmatota</taxon>
        <taxon>Mollicutes</taxon>
        <taxon>Mycoplasmataceae</taxon>
        <taxon>Mycoplasma</taxon>
    </lineage>
</organism>
<dbReference type="InterPro" id="IPR036188">
    <property type="entry name" value="FAD/NAD-bd_sf"/>
</dbReference>
<dbReference type="FunFam" id="3.50.50.60:FF:000002">
    <property type="entry name" value="tRNA uridine 5-carboxymethylaminomethyl modification enzyme MnmG"/>
    <property type="match status" value="1"/>
</dbReference>
<accession>A0A084EP83</accession>
<comment type="caution">
    <text evidence="11">Lacks conserved residue(s) required for the propagation of feature annotation.</text>
</comment>
<comment type="function">
    <text evidence="2 11">NAD-binding protein involved in the addition of a carboxymethylaminomethyl (cmnm) group at the wobble position (U34) of certain tRNAs, forming tRNA-cmnm(5)s(2)U34.</text>
</comment>
<dbReference type="Proteomes" id="UP000028533">
    <property type="component" value="Unassembled WGS sequence"/>
</dbReference>
<name>A0A084EP83_MYCCA</name>
<evidence type="ECO:0000256" key="5">
    <source>
        <dbReference type="ARBA" id="ARBA00022630"/>
    </source>
</evidence>
<evidence type="ECO:0000256" key="10">
    <source>
        <dbReference type="ARBA" id="ARBA00031800"/>
    </source>
</evidence>
<comment type="subcellular location">
    <subcellularLocation>
        <location evidence="11">Cytoplasm</location>
    </subcellularLocation>
</comment>
<evidence type="ECO:0000313" key="14">
    <source>
        <dbReference type="Proteomes" id="UP000028533"/>
    </source>
</evidence>
<dbReference type="RefSeq" id="WP_036431619.1">
    <property type="nucleotide sequence ID" value="NZ_JFDO01000011.1"/>
</dbReference>
<protein>
    <recommendedName>
        <fullName evidence="4 11">tRNA uridine 5-carboxymethylaminomethyl modification enzyme MnmG</fullName>
    </recommendedName>
    <alternativeName>
        <fullName evidence="10 11">Glucose-inhibited division protein A</fullName>
    </alternativeName>
</protein>
<evidence type="ECO:0000256" key="1">
    <source>
        <dbReference type="ARBA" id="ARBA00001974"/>
    </source>
</evidence>
<dbReference type="GO" id="GO:0005829">
    <property type="term" value="C:cytosol"/>
    <property type="evidence" value="ECO:0007669"/>
    <property type="project" value="TreeGrafter"/>
</dbReference>
<dbReference type="Pfam" id="PF21680">
    <property type="entry name" value="GIDA_C_1st"/>
    <property type="match status" value="1"/>
</dbReference>
<dbReference type="PANTHER" id="PTHR11806">
    <property type="entry name" value="GLUCOSE INHIBITED DIVISION PROTEIN A"/>
    <property type="match status" value="1"/>
</dbReference>
<dbReference type="EMBL" id="JFDO01000011">
    <property type="protein sequence ID" value="KEZ19775.1"/>
    <property type="molecule type" value="Genomic_DNA"/>
</dbReference>
<dbReference type="PROSITE" id="PS01281">
    <property type="entry name" value="GIDA_2"/>
    <property type="match status" value="1"/>
</dbReference>
<keyword evidence="5 11" id="KW-0285">Flavoprotein</keyword>
<reference evidence="13 14" key="1">
    <citation type="submission" date="2014-02" db="EMBL/GenBank/DDBJ databases">
        <title>Genome sequence of Mycoplasma capricolum subsp. capricolum strain 14232.</title>
        <authorList>
            <person name="Sirand-Pugnet P."/>
            <person name="Breton M."/>
            <person name="Dordet-Frisoni E."/>
            <person name="Baranowski E."/>
            <person name="Barre A."/>
            <person name="Couture C."/>
            <person name="Dupuy V."/>
            <person name="Gaurivaud P."/>
            <person name="Jacob D."/>
            <person name="Lemaitre C."/>
            <person name="Manso-Silvan L."/>
            <person name="Nikolski M."/>
            <person name="Nouvel L.-X."/>
            <person name="Poumarat F."/>
            <person name="Tardy F."/>
            <person name="Thebault P."/>
            <person name="Theil S."/>
            <person name="Citti C."/>
            <person name="Thiaucourt F."/>
            <person name="Blanchard A."/>
        </authorList>
    </citation>
    <scope>NUCLEOTIDE SEQUENCE [LARGE SCALE GENOMIC DNA]</scope>
    <source>
        <strain evidence="13 14">14232</strain>
    </source>
</reference>
<dbReference type="InterPro" id="IPR002218">
    <property type="entry name" value="MnmG-rel"/>
</dbReference>
<keyword evidence="7 11" id="KW-0274">FAD</keyword>
<feature type="domain" description="tRNA uridine 5-carboxymethylaminomethyl modification enzyme C-terminal subdomain" evidence="12">
    <location>
        <begin position="545"/>
        <end position="616"/>
    </location>
</feature>
<comment type="similarity">
    <text evidence="3 11">Belongs to the MnmG family.</text>
</comment>
<dbReference type="AlphaFoldDB" id="A0A084EP83"/>
<dbReference type="InterPro" id="IPR040131">
    <property type="entry name" value="MnmG_N"/>
</dbReference>
<evidence type="ECO:0000256" key="2">
    <source>
        <dbReference type="ARBA" id="ARBA00003717"/>
    </source>
</evidence>
<dbReference type="GO" id="GO:0030488">
    <property type="term" value="P:tRNA methylation"/>
    <property type="evidence" value="ECO:0007669"/>
    <property type="project" value="TreeGrafter"/>
</dbReference>
<comment type="caution">
    <text evidence="13">The sequence shown here is derived from an EMBL/GenBank/DDBJ whole genome shotgun (WGS) entry which is preliminary data.</text>
</comment>
<sequence>MKSNYDVIVVGGGHAGVEAALASARLNKKTALINLYEDKIATMPCNPSVGGPAKGIVVREIDALGGEMAKAADATALQTKLLNSSRGPGVWALRVQSDKEEYSKYMRNVIKKQKNLDLITKACTGLVYDDNKSVTGIYLDDEIILNAKAVIITTGTYLKSEILKGIDRYESGPNNEKTTKGISKSLIDLGIKLMRFKTGTPARVYRDSVDLSRAIIEPGTDMKLAFSFSTNTYTPIEKQQPCYLIHSTLETKKIIEDNLEKSAMYSGTVESIGPRYCPSFEDKVVRFKEKDTHQIFIEPETLNGDTWYVQGFSTSMPIEVQELMLKSLPGFENVRVKHWAYAIEYDCIDPMQLSPSLELKDVRNLFTAGQINGTSGYEEAAGQGLIAGINASRKIDGLDPIILRRDEAYIGVMIDDLINKGVWEPYRLLTSRAEHRLLLRNDNAETRLKQYGREIGLISDTEWEQYLIYVKEIEQAIKELKEIRFTPKSQLSITLKNKKQADLSHGYSGYEIIKIPTVDINELIEFIPSLQKLKTNQLQSIVIEIRFEGYVKKERQLVDKLVKLERKKIPLDINYSKVDNLATEAKDKLEKIRPLNIGQASRITGVNPADIQMLLFYLKKQYPLESIDD</sequence>